<keyword evidence="4 7" id="KW-0521">NADP</keyword>
<feature type="active site" description="Proton acceptor" evidence="7">
    <location>
        <position position="240"/>
    </location>
</feature>
<feature type="binding site" evidence="7">
    <location>
        <position position="340"/>
    </location>
    <ligand>
        <name>substrate</name>
    </ligand>
</feature>
<dbReference type="InterPro" id="IPR036291">
    <property type="entry name" value="NAD(P)-bd_dom_sf"/>
</dbReference>
<feature type="binding site" evidence="7">
    <location>
        <position position="182"/>
    </location>
    <ligand>
        <name>substrate</name>
    </ligand>
</feature>
<name>A0A1H5TAA6_9GAMM</name>
<gene>
    <name evidence="7" type="primary">zwf</name>
    <name evidence="10" type="ORF">SAMN05444390_10119</name>
</gene>
<evidence type="ECO:0000256" key="3">
    <source>
        <dbReference type="ARBA" id="ARBA00022526"/>
    </source>
</evidence>
<evidence type="ECO:0000313" key="10">
    <source>
        <dbReference type="EMBL" id="SEF59684.1"/>
    </source>
</evidence>
<feature type="binding site" evidence="7">
    <location>
        <position position="50"/>
    </location>
    <ligand>
        <name>NADP(+)</name>
        <dbReference type="ChEBI" id="CHEBI:58349"/>
    </ligand>
</feature>
<accession>A0A1H5TAA6</accession>
<feature type="binding site" evidence="7">
    <location>
        <begin position="93"/>
        <end position="94"/>
    </location>
    <ligand>
        <name>NADP(+)</name>
        <dbReference type="ChEBI" id="CHEBI:58349"/>
    </ligand>
</feature>
<keyword evidence="6 7" id="KW-0119">Carbohydrate metabolism</keyword>
<organism evidence="10 11">
    <name type="scientific">Marinobacterium lutimaris</name>
    <dbReference type="NCBI Taxonomy" id="568106"/>
    <lineage>
        <taxon>Bacteria</taxon>
        <taxon>Pseudomonadati</taxon>
        <taxon>Pseudomonadota</taxon>
        <taxon>Gammaproteobacteria</taxon>
        <taxon>Oceanospirillales</taxon>
        <taxon>Oceanospirillaceae</taxon>
        <taxon>Marinobacterium</taxon>
    </lineage>
</organism>
<dbReference type="Pfam" id="PF02781">
    <property type="entry name" value="G6PD_C"/>
    <property type="match status" value="1"/>
</dbReference>
<feature type="binding site" evidence="7">
    <location>
        <position position="345"/>
    </location>
    <ligand>
        <name>substrate</name>
    </ligand>
</feature>
<evidence type="ECO:0000259" key="9">
    <source>
        <dbReference type="Pfam" id="PF02781"/>
    </source>
</evidence>
<comment type="catalytic activity">
    <reaction evidence="7">
        <text>D-glucose 6-phosphate + NADP(+) = 6-phospho-D-glucono-1,5-lactone + NADPH + H(+)</text>
        <dbReference type="Rhea" id="RHEA:15841"/>
        <dbReference type="ChEBI" id="CHEBI:15378"/>
        <dbReference type="ChEBI" id="CHEBI:57783"/>
        <dbReference type="ChEBI" id="CHEBI:57955"/>
        <dbReference type="ChEBI" id="CHEBI:58349"/>
        <dbReference type="ChEBI" id="CHEBI:61548"/>
        <dbReference type="EC" id="1.1.1.49"/>
    </reaction>
</comment>
<evidence type="ECO:0000256" key="7">
    <source>
        <dbReference type="HAMAP-Rule" id="MF_00966"/>
    </source>
</evidence>
<comment type="function">
    <text evidence="7">Catalyzes the oxidation of glucose 6-phosphate to 6-phosphogluconolactone.</text>
</comment>
<dbReference type="PRINTS" id="PR00079">
    <property type="entry name" value="G6PDHDRGNASE"/>
</dbReference>
<sequence length="491" mass="55963">MIDLDKSYPTDFVLFGARGDLSMRKLLPSLFQLHRNDLLNAETRIIGVARDCKSVEAFRDEVSATLNRYVKPADLKGSACADFLQRVEFVELEFTEDAGYQALAELIDHEQRVMVNYLATPPAFFGEICQRLDAAGAISDTSRIILEKPIGHDLETSIVINDTVCKYFDESRIYRIDHYLGKETVQNLIALRFANNLFGSQWNQNHIDHVQITVAETVGIEGRWSYYDKVGQMRDMVQNHLLQLLCMVAMDPPSQLTADGIRDEKLKVLRALRPIAAEDVFKRAVRGQYTAGAIQGQGCPGYTEEEGSKGKSNTETFVALRLNIDNWRWAGTPFYLRTGKRMPTKMSEIVVVYRNQPHYIFDPKQKSMVTNKLIIRLQPDEGIRLQVVTKEQSLDKRMALQSRGLHLNFSEGEEDRRTPDAYERLILEALRGNQSLFVRRDEVEASWQWCDGLIKAWYDSGDEVRPYSAGSWGPIGSIALIERDGRSWHEG</sequence>
<evidence type="ECO:0000256" key="1">
    <source>
        <dbReference type="ARBA" id="ARBA00004937"/>
    </source>
</evidence>
<dbReference type="PIRSF" id="PIRSF000110">
    <property type="entry name" value="G6PD"/>
    <property type="match status" value="1"/>
</dbReference>
<comment type="caution">
    <text evidence="7">Lacks conserved residue(s) required for the propagation of feature annotation.</text>
</comment>
<dbReference type="InterPro" id="IPR019796">
    <property type="entry name" value="G6P_DH_AS"/>
</dbReference>
<feature type="binding site" evidence="7">
    <location>
        <position position="178"/>
    </location>
    <ligand>
        <name>substrate</name>
    </ligand>
</feature>
<feature type="binding site" evidence="7">
    <location>
        <position position="148"/>
    </location>
    <ligand>
        <name>NADP(+)</name>
        <dbReference type="ChEBI" id="CHEBI:58349"/>
    </ligand>
</feature>
<reference evidence="10 11" key="1">
    <citation type="submission" date="2016-10" db="EMBL/GenBank/DDBJ databases">
        <authorList>
            <person name="de Groot N.N."/>
        </authorList>
    </citation>
    <scope>NUCLEOTIDE SEQUENCE [LARGE SCALE GENOMIC DNA]</scope>
    <source>
        <strain evidence="10 11">DSM 22012</strain>
    </source>
</reference>
<dbReference type="AlphaFoldDB" id="A0A1H5TAA6"/>
<dbReference type="GO" id="GO:0005829">
    <property type="term" value="C:cytosol"/>
    <property type="evidence" value="ECO:0007669"/>
    <property type="project" value="TreeGrafter"/>
</dbReference>
<dbReference type="EC" id="1.1.1.49" evidence="7"/>
<keyword evidence="5 7" id="KW-0560">Oxidoreductase</keyword>
<comment type="similarity">
    <text evidence="2 7">Belongs to the glucose-6-phosphate dehydrogenase family.</text>
</comment>
<comment type="pathway">
    <text evidence="1 7">Carbohydrate degradation; pentose phosphate pathway; D-ribulose 5-phosphate from D-glucose 6-phosphate (oxidative stage): step 1/3.</text>
</comment>
<dbReference type="GO" id="GO:0050661">
    <property type="term" value="F:NADP binding"/>
    <property type="evidence" value="ECO:0007669"/>
    <property type="project" value="UniProtKB-UniRule"/>
</dbReference>
<dbReference type="OrthoDB" id="9802739at2"/>
<dbReference type="SUPFAM" id="SSF55347">
    <property type="entry name" value="Glyceraldehyde-3-phosphate dehydrogenase-like, C-terminal domain"/>
    <property type="match status" value="1"/>
</dbReference>
<evidence type="ECO:0000256" key="5">
    <source>
        <dbReference type="ARBA" id="ARBA00023002"/>
    </source>
</evidence>
<dbReference type="InterPro" id="IPR001282">
    <property type="entry name" value="G6P_DH"/>
</dbReference>
<dbReference type="UniPathway" id="UPA00115">
    <property type="reaction ID" value="UER00408"/>
</dbReference>
<dbReference type="GO" id="GO:0004345">
    <property type="term" value="F:glucose-6-phosphate dehydrogenase activity"/>
    <property type="evidence" value="ECO:0007669"/>
    <property type="project" value="UniProtKB-UniRule"/>
</dbReference>
<evidence type="ECO:0000256" key="4">
    <source>
        <dbReference type="ARBA" id="ARBA00022857"/>
    </source>
</evidence>
<dbReference type="RefSeq" id="WP_104001060.1">
    <property type="nucleotide sequence ID" value="NZ_FNVQ01000001.1"/>
</dbReference>
<dbReference type="SUPFAM" id="SSF51735">
    <property type="entry name" value="NAD(P)-binding Rossmann-fold domains"/>
    <property type="match status" value="1"/>
</dbReference>
<evidence type="ECO:0000256" key="6">
    <source>
        <dbReference type="ARBA" id="ARBA00023277"/>
    </source>
</evidence>
<keyword evidence="11" id="KW-1185">Reference proteome</keyword>
<dbReference type="EMBL" id="FNVQ01000001">
    <property type="protein sequence ID" value="SEF59684.1"/>
    <property type="molecule type" value="Genomic_DNA"/>
</dbReference>
<dbReference type="PANTHER" id="PTHR23429">
    <property type="entry name" value="GLUCOSE-6-PHOSPHATE 1-DEHYDROGENASE G6PD"/>
    <property type="match status" value="1"/>
</dbReference>
<dbReference type="GO" id="GO:0006006">
    <property type="term" value="P:glucose metabolic process"/>
    <property type="evidence" value="ECO:0007669"/>
    <property type="project" value="UniProtKB-KW"/>
</dbReference>
<dbReference type="Pfam" id="PF00479">
    <property type="entry name" value="G6PD_N"/>
    <property type="match status" value="1"/>
</dbReference>
<dbReference type="PROSITE" id="PS00069">
    <property type="entry name" value="G6P_DEHYDROGENASE"/>
    <property type="match status" value="1"/>
</dbReference>
<dbReference type="NCBIfam" id="TIGR00871">
    <property type="entry name" value="zwf"/>
    <property type="match status" value="1"/>
</dbReference>
<evidence type="ECO:0000256" key="2">
    <source>
        <dbReference type="ARBA" id="ARBA00009975"/>
    </source>
</evidence>
<proteinExistence type="inferred from homology"/>
<dbReference type="InterPro" id="IPR022674">
    <property type="entry name" value="G6P_DH_NAD-bd"/>
</dbReference>
<keyword evidence="3 7" id="KW-0313">Glucose metabolism</keyword>
<dbReference type="HAMAP" id="MF_00966">
    <property type="entry name" value="G6PD"/>
    <property type="match status" value="1"/>
</dbReference>
<dbReference type="Gene3D" id="3.40.50.720">
    <property type="entry name" value="NAD(P)-binding Rossmann-like Domain"/>
    <property type="match status" value="1"/>
</dbReference>
<feature type="binding site" evidence="7">
    <location>
        <position position="235"/>
    </location>
    <ligand>
        <name>substrate</name>
    </ligand>
</feature>
<feature type="domain" description="Glucose-6-phosphate dehydrogenase NAD-binding" evidence="8">
    <location>
        <begin position="13"/>
        <end position="187"/>
    </location>
</feature>
<dbReference type="Gene3D" id="3.30.360.10">
    <property type="entry name" value="Dihydrodipicolinate Reductase, domain 2"/>
    <property type="match status" value="1"/>
</dbReference>
<dbReference type="FunFam" id="3.30.360.10:FF:000011">
    <property type="entry name" value="Glucose-6-phosphate 1-dehydrogenase"/>
    <property type="match status" value="1"/>
</dbReference>
<dbReference type="Proteomes" id="UP000236745">
    <property type="component" value="Unassembled WGS sequence"/>
</dbReference>
<feature type="domain" description="Glucose-6-phosphate dehydrogenase C-terminal" evidence="9">
    <location>
        <begin position="190"/>
        <end position="489"/>
    </location>
</feature>
<evidence type="ECO:0000313" key="11">
    <source>
        <dbReference type="Proteomes" id="UP000236745"/>
    </source>
</evidence>
<dbReference type="InterPro" id="IPR022675">
    <property type="entry name" value="G6P_DH_C"/>
</dbReference>
<protein>
    <recommendedName>
        <fullName evidence="7">Glucose-6-phosphate 1-dehydrogenase</fullName>
        <shortName evidence="7">G6PD</shortName>
        <ecNumber evidence="7">1.1.1.49</ecNumber>
    </recommendedName>
</protein>
<dbReference type="PANTHER" id="PTHR23429:SF0">
    <property type="entry name" value="GLUCOSE-6-PHOSPHATE 1-DEHYDROGENASE"/>
    <property type="match status" value="1"/>
</dbReference>
<dbReference type="GO" id="GO:0009051">
    <property type="term" value="P:pentose-phosphate shunt, oxidative branch"/>
    <property type="evidence" value="ECO:0007669"/>
    <property type="project" value="TreeGrafter"/>
</dbReference>
<evidence type="ECO:0000259" key="8">
    <source>
        <dbReference type="Pfam" id="PF00479"/>
    </source>
</evidence>
<feature type="binding site" evidence="7">
    <location>
        <position position="216"/>
    </location>
    <ligand>
        <name>substrate</name>
    </ligand>
</feature>